<dbReference type="Proteomes" id="UP000504636">
    <property type="component" value="Unplaced"/>
</dbReference>
<dbReference type="RefSeq" id="XP_033571581.1">
    <property type="nucleotide sequence ID" value="XM_033725997.1"/>
</dbReference>
<dbReference type="AlphaFoldDB" id="A0A6A6Y9W5"/>
<evidence type="ECO:0000313" key="2">
    <source>
        <dbReference type="EMBL" id="KAF2804617.1"/>
    </source>
</evidence>
<evidence type="ECO:0000313" key="4">
    <source>
        <dbReference type="RefSeq" id="XP_033571581.1"/>
    </source>
</evidence>
<evidence type="ECO:0000313" key="3">
    <source>
        <dbReference type="Proteomes" id="UP000504636"/>
    </source>
</evidence>
<feature type="coiled-coil region" evidence="1">
    <location>
        <begin position="87"/>
        <end position="122"/>
    </location>
</feature>
<dbReference type="EMBL" id="MU003712">
    <property type="protein sequence ID" value="KAF2804617.1"/>
    <property type="molecule type" value="Genomic_DNA"/>
</dbReference>
<keyword evidence="1" id="KW-0175">Coiled coil</keyword>
<evidence type="ECO:0000256" key="1">
    <source>
        <dbReference type="SAM" id="Coils"/>
    </source>
</evidence>
<organism evidence="2">
    <name type="scientific">Mytilinidion resinicola</name>
    <dbReference type="NCBI Taxonomy" id="574789"/>
    <lineage>
        <taxon>Eukaryota</taxon>
        <taxon>Fungi</taxon>
        <taxon>Dikarya</taxon>
        <taxon>Ascomycota</taxon>
        <taxon>Pezizomycotina</taxon>
        <taxon>Dothideomycetes</taxon>
        <taxon>Pleosporomycetidae</taxon>
        <taxon>Mytilinidiales</taxon>
        <taxon>Mytilinidiaceae</taxon>
        <taxon>Mytilinidion</taxon>
    </lineage>
</organism>
<proteinExistence type="predicted"/>
<reference evidence="2 4" key="1">
    <citation type="journal article" date="2020" name="Stud. Mycol.">
        <title>101 Dothideomycetes genomes: a test case for predicting lifestyles and emergence of pathogens.</title>
        <authorList>
            <person name="Haridas S."/>
            <person name="Albert R."/>
            <person name="Binder M."/>
            <person name="Bloem J."/>
            <person name="Labutti K."/>
            <person name="Salamov A."/>
            <person name="Andreopoulos B."/>
            <person name="Baker S."/>
            <person name="Barry K."/>
            <person name="Bills G."/>
            <person name="Bluhm B."/>
            <person name="Cannon C."/>
            <person name="Castanera R."/>
            <person name="Culley D."/>
            <person name="Daum C."/>
            <person name="Ezra D."/>
            <person name="Gonzalez J."/>
            <person name="Henrissat B."/>
            <person name="Kuo A."/>
            <person name="Liang C."/>
            <person name="Lipzen A."/>
            <person name="Lutzoni F."/>
            <person name="Magnuson J."/>
            <person name="Mondo S."/>
            <person name="Nolan M."/>
            <person name="Ohm R."/>
            <person name="Pangilinan J."/>
            <person name="Park H.-J."/>
            <person name="Ramirez L."/>
            <person name="Alfaro M."/>
            <person name="Sun H."/>
            <person name="Tritt A."/>
            <person name="Yoshinaga Y."/>
            <person name="Zwiers L.-H."/>
            <person name="Turgeon B."/>
            <person name="Goodwin S."/>
            <person name="Spatafora J."/>
            <person name="Crous P."/>
            <person name="Grigoriev I."/>
        </authorList>
    </citation>
    <scope>NUCLEOTIDE SEQUENCE</scope>
    <source>
        <strain evidence="2 4">CBS 304.34</strain>
    </source>
</reference>
<accession>A0A6A6Y9W5</accession>
<dbReference type="OrthoDB" id="10666015at2759"/>
<dbReference type="GeneID" id="54466890"/>
<reference evidence="4" key="2">
    <citation type="submission" date="2020-04" db="EMBL/GenBank/DDBJ databases">
        <authorList>
            <consortium name="NCBI Genome Project"/>
        </authorList>
    </citation>
    <scope>NUCLEOTIDE SEQUENCE</scope>
    <source>
        <strain evidence="4">CBS 304.34</strain>
    </source>
</reference>
<gene>
    <name evidence="2 4" type="ORF">BDZ99DRAFT_525448</name>
</gene>
<reference evidence="4" key="3">
    <citation type="submission" date="2025-04" db="UniProtKB">
        <authorList>
            <consortium name="RefSeq"/>
        </authorList>
    </citation>
    <scope>IDENTIFICATION</scope>
    <source>
        <strain evidence="4">CBS 304.34</strain>
    </source>
</reference>
<keyword evidence="3" id="KW-1185">Reference proteome</keyword>
<name>A0A6A6Y9W5_9PEZI</name>
<protein>
    <submittedName>
        <fullName evidence="2 4">Uncharacterized protein</fullName>
    </submittedName>
</protein>
<sequence>MAGHQPPPIPITTITLTSAAEMDVLRAFVARVEAINDVLGAARDRVLPEDGTVVSREEVRAEMPKLLGAAREMDPQAPSEGTDGATVAEYNLEIEQLEEDNIRDLEQQIHDLKQEIEARERSIAKLSFLRDCDRDAIPKANEDVVKAKKAYDTANNLFFEEELKDPYGEKTLVA</sequence>